<reference evidence="3" key="1">
    <citation type="submission" date="2016-10" db="EMBL/GenBank/DDBJ databases">
        <authorList>
            <person name="Varghese N."/>
            <person name="Submissions S."/>
        </authorList>
    </citation>
    <scope>NUCLEOTIDE SEQUENCE [LARGE SCALE GENOMIC DNA]</scope>
    <source>
        <strain evidence="3">DSM 17465</strain>
    </source>
</reference>
<evidence type="ECO:0000256" key="1">
    <source>
        <dbReference type="SAM" id="MobiDB-lite"/>
    </source>
</evidence>
<organism evidence="2 3">
    <name type="scientific">Pseudovibrio denitrificans</name>
    <dbReference type="NCBI Taxonomy" id="258256"/>
    <lineage>
        <taxon>Bacteria</taxon>
        <taxon>Pseudomonadati</taxon>
        <taxon>Pseudomonadota</taxon>
        <taxon>Alphaproteobacteria</taxon>
        <taxon>Hyphomicrobiales</taxon>
        <taxon>Stappiaceae</taxon>
        <taxon>Pseudovibrio</taxon>
    </lineage>
</organism>
<name>A0A1I6ZWT3_9HYPH</name>
<dbReference type="InterPro" id="IPR027417">
    <property type="entry name" value="P-loop_NTPase"/>
</dbReference>
<dbReference type="Pfam" id="PF03237">
    <property type="entry name" value="Terminase_6N"/>
    <property type="match status" value="1"/>
</dbReference>
<keyword evidence="3" id="KW-1185">Reference proteome</keyword>
<dbReference type="RefSeq" id="WP_054782856.1">
    <property type="nucleotide sequence ID" value="NZ_FPBD01000002.1"/>
</dbReference>
<feature type="region of interest" description="Disordered" evidence="1">
    <location>
        <begin position="445"/>
        <end position="469"/>
    </location>
</feature>
<protein>
    <submittedName>
        <fullName evidence="2">Uncharacterized protein</fullName>
    </submittedName>
</protein>
<evidence type="ECO:0000313" key="2">
    <source>
        <dbReference type="EMBL" id="SFT67067.1"/>
    </source>
</evidence>
<dbReference type="AlphaFoldDB" id="A0A1I6ZWT3"/>
<dbReference type="EMBL" id="FPBD01000002">
    <property type="protein sequence ID" value="SFT67067.1"/>
    <property type="molecule type" value="Genomic_DNA"/>
</dbReference>
<feature type="region of interest" description="Disordered" evidence="1">
    <location>
        <begin position="487"/>
        <end position="519"/>
    </location>
</feature>
<feature type="compositionally biased region" description="Basic and acidic residues" evidence="1">
    <location>
        <begin position="460"/>
        <end position="469"/>
    </location>
</feature>
<evidence type="ECO:0000313" key="3">
    <source>
        <dbReference type="Proteomes" id="UP000183371"/>
    </source>
</evidence>
<dbReference type="Gene3D" id="3.30.420.280">
    <property type="match status" value="1"/>
</dbReference>
<dbReference type="Gene3D" id="3.40.50.300">
    <property type="entry name" value="P-loop containing nucleotide triphosphate hydrolases"/>
    <property type="match status" value="1"/>
</dbReference>
<sequence length="519" mass="58230">MSFHSPEGFSTAELIAEYELDEEFDPYRYVPPGPVARNFIRNSILTKAIMGPVGGGKTVACAMARVVAATLMPPCKDGVIRDKWVVVRTSFRDAEKTVLASWQQWFPKDYPGSSWTGGNDRPVTHILKWRLPDGTRVEAETIFLGLQNSTVAEKLRGMEISGAWLNEMDTIDEHGLKYLEQRTGRYPKKSDLKDPNAKRFRQVIGDFNAPDVDNWTYDTFVENPSPNRVLYQQPSGLSPKAENLRNLEPDYYLKIVENEEEWYIRRFVRNEFGFSRDGKPVYSDYNGSFHTSARDLKPDQSLPLLIGLDAGLNPSAILGQPRPNGQLIITDELVPGQGYGADRLSELLNDLIARRYYQVPSIRIWADPAAQYGADKEGGELSWIETVSKALSEPVLIPANGSNELGLRLAAVRAELTKLIDGHAPRLLISRHCKKLNRGFASGYKYKKRPKDAGPAYDPEPSKNEYSHPHDALQYLVLGYRGRPAVVSDAAGSRRDRGDQQNDRRGPPPKKGSFDPHNT</sequence>
<proteinExistence type="predicted"/>
<gene>
    <name evidence="2" type="ORF">SAMN05444141_102665</name>
</gene>
<dbReference type="Proteomes" id="UP000183371">
    <property type="component" value="Unassembled WGS sequence"/>
</dbReference>
<feature type="compositionally biased region" description="Basic and acidic residues" evidence="1">
    <location>
        <begin position="492"/>
        <end position="519"/>
    </location>
</feature>
<accession>A0A1I6ZWT3</accession>